<protein>
    <submittedName>
        <fullName evidence="5">Putative LacI family transcriptional regulator</fullName>
    </submittedName>
</protein>
<organism evidence="5 6">
    <name type="scientific">Vibrio ezurae NBRC 102218</name>
    <dbReference type="NCBI Taxonomy" id="1219080"/>
    <lineage>
        <taxon>Bacteria</taxon>
        <taxon>Pseudomonadati</taxon>
        <taxon>Pseudomonadota</taxon>
        <taxon>Gammaproteobacteria</taxon>
        <taxon>Vibrionales</taxon>
        <taxon>Vibrionaceae</taxon>
        <taxon>Vibrio</taxon>
    </lineage>
</organism>
<dbReference type="InterPro" id="IPR001761">
    <property type="entry name" value="Peripla_BP/Lac1_sug-bd_dom"/>
</dbReference>
<dbReference type="AlphaFoldDB" id="U3CQI6"/>
<evidence type="ECO:0000256" key="1">
    <source>
        <dbReference type="ARBA" id="ARBA00023015"/>
    </source>
</evidence>
<keyword evidence="2" id="KW-0238">DNA-binding</keyword>
<dbReference type="PANTHER" id="PTHR30146">
    <property type="entry name" value="LACI-RELATED TRANSCRIPTIONAL REPRESSOR"/>
    <property type="match status" value="1"/>
</dbReference>
<dbReference type="Pfam" id="PF00532">
    <property type="entry name" value="Peripla_BP_1"/>
    <property type="match status" value="1"/>
</dbReference>
<keyword evidence="1" id="KW-0805">Transcription regulation</keyword>
<dbReference type="RefSeq" id="WP_021714061.1">
    <property type="nucleotide sequence ID" value="NZ_BATM01000033.1"/>
</dbReference>
<dbReference type="Pfam" id="PF00356">
    <property type="entry name" value="LacI"/>
    <property type="match status" value="1"/>
</dbReference>
<keyword evidence="3" id="KW-0804">Transcription</keyword>
<dbReference type="CDD" id="cd01575">
    <property type="entry name" value="PBP1_GntR"/>
    <property type="match status" value="1"/>
</dbReference>
<dbReference type="SUPFAM" id="SSF53822">
    <property type="entry name" value="Periplasmic binding protein-like I"/>
    <property type="match status" value="1"/>
</dbReference>
<dbReference type="InterPro" id="IPR000843">
    <property type="entry name" value="HTH_LacI"/>
</dbReference>
<dbReference type="PROSITE" id="PS00356">
    <property type="entry name" value="HTH_LACI_1"/>
    <property type="match status" value="1"/>
</dbReference>
<dbReference type="Proteomes" id="UP000016562">
    <property type="component" value="Unassembled WGS sequence"/>
</dbReference>
<dbReference type="Gene3D" id="3.40.50.2300">
    <property type="match status" value="2"/>
</dbReference>
<dbReference type="CDD" id="cd01392">
    <property type="entry name" value="HTH_LacI"/>
    <property type="match status" value="1"/>
</dbReference>
<dbReference type="STRING" id="1219080.VEZ01S_33_00550"/>
<dbReference type="EMBL" id="BATM01000033">
    <property type="protein sequence ID" value="GAD80353.1"/>
    <property type="molecule type" value="Genomic_DNA"/>
</dbReference>
<keyword evidence="6" id="KW-1185">Reference proteome</keyword>
<gene>
    <name evidence="5" type="ORF">VEZ01S_33_00550</name>
</gene>
<dbReference type="OrthoDB" id="5681588at2"/>
<dbReference type="PROSITE" id="PS50932">
    <property type="entry name" value="HTH_LACI_2"/>
    <property type="match status" value="1"/>
</dbReference>
<sequence>MSENKRKSRATLQDIADRVGVTKMTVSRFMRNEESVSVKTRASIKAVAEELGYIHNRAPALLSKSSSRSIGVLLPSLSNQVFAKLAQGIESVTNRRGYEVLLGHYSYESEIEERKIATLLSYQVDGLILTGTSHSKKTLKMLETAGVPVVEAMELPESPINMAVGLDHKMAAYDAVNLMINKGKKNIAYFGARLDSRTKLRMEGYDEAMVEAGLEKNHFLTSSRSSFTIARDLLNRALDDCQYLDGIFCTNDDIAIGAILACNEMGINVPEQISVVGYNALDIGQAITPKLTSVYTPRYEIGELSAELLLNAIEGKEPEKRINDLGYTITNGKSS</sequence>
<evidence type="ECO:0000256" key="3">
    <source>
        <dbReference type="ARBA" id="ARBA00023163"/>
    </source>
</evidence>
<dbReference type="eggNOG" id="COG1609">
    <property type="taxonomic scope" value="Bacteria"/>
</dbReference>
<dbReference type="GO" id="GO:0003700">
    <property type="term" value="F:DNA-binding transcription factor activity"/>
    <property type="evidence" value="ECO:0007669"/>
    <property type="project" value="TreeGrafter"/>
</dbReference>
<evidence type="ECO:0000313" key="6">
    <source>
        <dbReference type="Proteomes" id="UP000016562"/>
    </source>
</evidence>
<feature type="domain" description="HTH lacI-type" evidence="4">
    <location>
        <begin position="10"/>
        <end position="64"/>
    </location>
</feature>
<dbReference type="InterPro" id="IPR028082">
    <property type="entry name" value="Peripla_BP_I"/>
</dbReference>
<name>U3CQI6_9VIBR</name>
<dbReference type="GO" id="GO:0000976">
    <property type="term" value="F:transcription cis-regulatory region binding"/>
    <property type="evidence" value="ECO:0007669"/>
    <property type="project" value="TreeGrafter"/>
</dbReference>
<accession>U3CQI6</accession>
<proteinExistence type="predicted"/>
<dbReference type="PANTHER" id="PTHR30146:SF2">
    <property type="entry name" value="HTH-TYPE TRANSCRIPTIONAL REGULATOR GNTR"/>
    <property type="match status" value="1"/>
</dbReference>
<comment type="caution">
    <text evidence="5">The sequence shown here is derived from an EMBL/GenBank/DDBJ whole genome shotgun (WGS) entry which is preliminary data.</text>
</comment>
<dbReference type="SUPFAM" id="SSF47413">
    <property type="entry name" value="lambda repressor-like DNA-binding domains"/>
    <property type="match status" value="1"/>
</dbReference>
<evidence type="ECO:0000259" key="4">
    <source>
        <dbReference type="PROSITE" id="PS50932"/>
    </source>
</evidence>
<reference evidence="5 6" key="1">
    <citation type="submission" date="2013-09" db="EMBL/GenBank/DDBJ databases">
        <title>Whole genome shotgun sequence of Vibrio ezurae NBRC 102218.</title>
        <authorList>
            <person name="Yoshida I."/>
            <person name="Hosoyama A."/>
            <person name="Numata M."/>
            <person name="Hashimoto M."/>
            <person name="Hosoyama Y."/>
            <person name="Tsuchikane K."/>
            <person name="Noguchi M."/>
            <person name="Hirakata S."/>
            <person name="Ichikawa N."/>
            <person name="Ohji S."/>
            <person name="Yamazoe A."/>
            <person name="Fujita N."/>
        </authorList>
    </citation>
    <scope>NUCLEOTIDE SEQUENCE [LARGE SCALE GENOMIC DNA]</scope>
    <source>
        <strain evidence="5 6">NBRC 102218</strain>
    </source>
</reference>
<dbReference type="InterPro" id="IPR010982">
    <property type="entry name" value="Lambda_DNA-bd_dom_sf"/>
</dbReference>
<evidence type="ECO:0000313" key="5">
    <source>
        <dbReference type="EMBL" id="GAD80353.1"/>
    </source>
</evidence>
<evidence type="ECO:0000256" key="2">
    <source>
        <dbReference type="ARBA" id="ARBA00023125"/>
    </source>
</evidence>
<dbReference type="Gene3D" id="1.10.260.40">
    <property type="entry name" value="lambda repressor-like DNA-binding domains"/>
    <property type="match status" value="1"/>
</dbReference>
<dbReference type="SMART" id="SM00354">
    <property type="entry name" value="HTH_LACI"/>
    <property type="match status" value="1"/>
</dbReference>